<dbReference type="RefSeq" id="WP_046904121.1">
    <property type="nucleotide sequence ID" value="NZ_CP011452.2"/>
</dbReference>
<protein>
    <submittedName>
        <fullName evidence="1">Uncharacterized protein</fullName>
    </submittedName>
</protein>
<dbReference type="InterPro" id="IPR046514">
    <property type="entry name" value="DUF6692"/>
</dbReference>
<name>A0A0F7KWP5_9SPHN</name>
<accession>A0A0F7KWP5</accession>
<dbReference type="Proteomes" id="UP000034392">
    <property type="component" value="Chromosome"/>
</dbReference>
<dbReference type="AlphaFoldDB" id="A0A0F7KWP5"/>
<dbReference type="OrthoDB" id="8451279at2"/>
<evidence type="ECO:0000313" key="1">
    <source>
        <dbReference type="EMBL" id="AKH43611.1"/>
    </source>
</evidence>
<proteinExistence type="predicted"/>
<sequence>MKKIAFTALIALPLAACNSNTAPGNDREAQLDPPATAAPIEAAASALANVSPGLMLPETMNDADIAALGAGQACQFRLTEVAFPSFVYDGDGGGAIKINGKLIPVTADGPGSYSNGELRIRTRVLDDEGDAGLQMQEMIVVGPRMKDEFGFWGYTTCPAGGA</sequence>
<keyword evidence="2" id="KW-1185">Reference proteome</keyword>
<gene>
    <name evidence="1" type="ORF">WYH_02581</name>
</gene>
<dbReference type="EMBL" id="CP011452">
    <property type="protein sequence ID" value="AKH43611.1"/>
    <property type="molecule type" value="Genomic_DNA"/>
</dbReference>
<dbReference type="STRING" id="1267766.WYH_02581"/>
<dbReference type="Pfam" id="PF20402">
    <property type="entry name" value="DUF6692"/>
    <property type="match status" value="1"/>
</dbReference>
<reference evidence="1" key="1">
    <citation type="submission" date="2015-05" db="EMBL/GenBank/DDBJ databases">
        <title>The complete genome of Altererythrobacter atlanticus strain 26DY36.</title>
        <authorList>
            <person name="Wu Y.-H."/>
            <person name="Cheng H."/>
            <person name="Wu X.-W."/>
        </authorList>
    </citation>
    <scope>NUCLEOTIDE SEQUENCE [LARGE SCALE GENOMIC DNA]</scope>
    <source>
        <strain evidence="1">26DY36</strain>
    </source>
</reference>
<dbReference type="PATRIC" id="fig|1267766.3.peg.2614"/>
<organism evidence="1 2">
    <name type="scientific">Croceibacterium atlanticum</name>
    <dbReference type="NCBI Taxonomy" id="1267766"/>
    <lineage>
        <taxon>Bacteria</taxon>
        <taxon>Pseudomonadati</taxon>
        <taxon>Pseudomonadota</taxon>
        <taxon>Alphaproteobacteria</taxon>
        <taxon>Sphingomonadales</taxon>
        <taxon>Erythrobacteraceae</taxon>
        <taxon>Croceibacterium</taxon>
    </lineage>
</organism>
<dbReference type="KEGG" id="aay:WYH_02581"/>
<evidence type="ECO:0000313" key="2">
    <source>
        <dbReference type="Proteomes" id="UP000034392"/>
    </source>
</evidence>